<feature type="transmembrane region" description="Helical" evidence="7">
    <location>
        <begin position="76"/>
        <end position="94"/>
    </location>
</feature>
<feature type="region of interest" description="Disordered" evidence="6">
    <location>
        <begin position="29"/>
        <end position="51"/>
    </location>
</feature>
<keyword evidence="3 7" id="KW-0812">Transmembrane</keyword>
<comment type="similarity">
    <text evidence="2">Belongs to the TMEM134/TMEM230 family.</text>
</comment>
<protein>
    <recommendedName>
        <fullName evidence="10">Transmembrane protein 230</fullName>
    </recommendedName>
</protein>
<name>A0A9Q0LB00_ANAIG</name>
<proteinExistence type="inferred from homology"/>
<sequence>MSDQEKLEIVDENIPKSSEKEEIFIDSGLFSDQEKDEIEMEPKEKTKRRKKTHNITYPISFMEVLKSKELRKRKKTAFSALAIFIFGLVLFFMSFPIWKRSSAEGISLFIIGALLLITGGYYLYFIYHAIKHDPGFRFDEIPNYEY</sequence>
<evidence type="ECO:0000256" key="1">
    <source>
        <dbReference type="ARBA" id="ARBA00004141"/>
    </source>
</evidence>
<evidence type="ECO:0000256" key="5">
    <source>
        <dbReference type="ARBA" id="ARBA00023136"/>
    </source>
</evidence>
<dbReference type="GO" id="GO:0016020">
    <property type="term" value="C:membrane"/>
    <property type="evidence" value="ECO:0007669"/>
    <property type="project" value="UniProtKB-SubCell"/>
</dbReference>
<comment type="caution">
    <text evidence="8">The sequence shown here is derived from an EMBL/GenBank/DDBJ whole genome shotgun (WGS) entry which is preliminary data.</text>
</comment>
<gene>
    <name evidence="8" type="ORF">M0811_12485</name>
</gene>
<feature type="transmembrane region" description="Helical" evidence="7">
    <location>
        <begin position="106"/>
        <end position="127"/>
    </location>
</feature>
<evidence type="ECO:0000256" key="2">
    <source>
        <dbReference type="ARBA" id="ARBA00007743"/>
    </source>
</evidence>
<dbReference type="InterPro" id="IPR008590">
    <property type="entry name" value="TMEM_230/134"/>
</dbReference>
<comment type="subcellular location">
    <subcellularLocation>
        <location evidence="1">Membrane</location>
        <topology evidence="1">Multi-pass membrane protein</topology>
    </subcellularLocation>
</comment>
<keyword evidence="9" id="KW-1185">Reference proteome</keyword>
<evidence type="ECO:0000256" key="6">
    <source>
        <dbReference type="SAM" id="MobiDB-lite"/>
    </source>
</evidence>
<evidence type="ECO:0000256" key="7">
    <source>
        <dbReference type="SAM" id="Phobius"/>
    </source>
</evidence>
<organism evidence="8 9">
    <name type="scientific">Anaeramoeba ignava</name>
    <name type="common">Anaerobic marine amoeba</name>
    <dbReference type="NCBI Taxonomy" id="1746090"/>
    <lineage>
        <taxon>Eukaryota</taxon>
        <taxon>Metamonada</taxon>
        <taxon>Anaeramoebidae</taxon>
        <taxon>Anaeramoeba</taxon>
    </lineage>
</organism>
<accession>A0A9Q0LB00</accession>
<keyword evidence="5 7" id="KW-0472">Membrane</keyword>
<evidence type="ECO:0000313" key="9">
    <source>
        <dbReference type="Proteomes" id="UP001149090"/>
    </source>
</evidence>
<dbReference type="Pfam" id="PF05915">
    <property type="entry name" value="TMEM_230_134"/>
    <property type="match status" value="1"/>
</dbReference>
<reference evidence="8" key="1">
    <citation type="submission" date="2022-10" db="EMBL/GenBank/DDBJ databases">
        <title>Novel sulphate-reducing endosymbionts in the free-living metamonad Anaeramoeba.</title>
        <authorList>
            <person name="Jerlstrom-Hultqvist J."/>
            <person name="Cepicka I."/>
            <person name="Gallot-Lavallee L."/>
            <person name="Salas-Leiva D."/>
            <person name="Curtis B.A."/>
            <person name="Zahonova K."/>
            <person name="Pipaliya S."/>
            <person name="Dacks J."/>
            <person name="Roger A.J."/>
        </authorList>
    </citation>
    <scope>NUCLEOTIDE SEQUENCE</scope>
    <source>
        <strain evidence="8">BMAN</strain>
    </source>
</reference>
<evidence type="ECO:0000313" key="8">
    <source>
        <dbReference type="EMBL" id="KAJ5068258.1"/>
    </source>
</evidence>
<evidence type="ECO:0008006" key="10">
    <source>
        <dbReference type="Google" id="ProtNLM"/>
    </source>
</evidence>
<dbReference type="Proteomes" id="UP001149090">
    <property type="component" value="Unassembled WGS sequence"/>
</dbReference>
<evidence type="ECO:0000256" key="3">
    <source>
        <dbReference type="ARBA" id="ARBA00022692"/>
    </source>
</evidence>
<evidence type="ECO:0000256" key="4">
    <source>
        <dbReference type="ARBA" id="ARBA00022989"/>
    </source>
</evidence>
<dbReference type="EMBL" id="JAPDFW010000118">
    <property type="protein sequence ID" value="KAJ5068258.1"/>
    <property type="molecule type" value="Genomic_DNA"/>
</dbReference>
<keyword evidence="4 7" id="KW-1133">Transmembrane helix</keyword>
<dbReference type="AlphaFoldDB" id="A0A9Q0LB00"/>